<organism evidence="7 8">
    <name type="scientific">Sulfurisphaera ohwakuensis</name>
    <dbReference type="NCBI Taxonomy" id="69656"/>
    <lineage>
        <taxon>Archaea</taxon>
        <taxon>Thermoproteota</taxon>
        <taxon>Thermoprotei</taxon>
        <taxon>Sulfolobales</taxon>
        <taxon>Sulfolobaceae</taxon>
        <taxon>Sulfurisphaera</taxon>
    </lineage>
</organism>
<keyword evidence="8" id="KW-1185">Reference proteome</keyword>
<dbReference type="Proteomes" id="UP000427373">
    <property type="component" value="Chromosome"/>
</dbReference>
<comment type="similarity">
    <text evidence="5">Belongs to the UbiX/PAD1 family.</text>
</comment>
<dbReference type="PANTHER" id="PTHR43374">
    <property type="entry name" value="FLAVIN PRENYLTRANSFERASE"/>
    <property type="match status" value="1"/>
</dbReference>
<dbReference type="KEGG" id="soh:D1869_01515"/>
<dbReference type="HAMAP" id="MF_01984">
    <property type="entry name" value="ubiX_pad"/>
    <property type="match status" value="1"/>
</dbReference>
<evidence type="ECO:0000256" key="3">
    <source>
        <dbReference type="ARBA" id="ARBA00022643"/>
    </source>
</evidence>
<accession>A0A650CEB3</accession>
<dbReference type="NCBIfam" id="TIGR00421">
    <property type="entry name" value="ubiX_pad"/>
    <property type="match status" value="1"/>
</dbReference>
<evidence type="ECO:0000313" key="8">
    <source>
        <dbReference type="Proteomes" id="UP000427373"/>
    </source>
</evidence>
<comment type="caution">
    <text evidence="5">Lacks conserved residue(s) required for the propagation of feature annotation.</text>
</comment>
<dbReference type="SUPFAM" id="SSF52507">
    <property type="entry name" value="Homo-oligomeric flavin-containing Cys decarboxylases, HFCD"/>
    <property type="match status" value="1"/>
</dbReference>
<evidence type="ECO:0000256" key="1">
    <source>
        <dbReference type="ARBA" id="ARBA00022602"/>
    </source>
</evidence>
<evidence type="ECO:0000313" key="7">
    <source>
        <dbReference type="EMBL" id="QGR16005.1"/>
    </source>
</evidence>
<keyword evidence="3 5" id="KW-0288">FMN</keyword>
<evidence type="ECO:0000256" key="4">
    <source>
        <dbReference type="ARBA" id="ARBA00022679"/>
    </source>
</evidence>
<proteinExistence type="inferred from homology"/>
<sequence>MGEGMDKETRTESRDKKRTVIVGISGASGIIYGIRTVKALKELGYKTEVILSKEAKKVAKIECDIDLDSFFKAQDSIIYDEDQIEAPPSSSSHIVETRGMVIVPCSIKTLAEIANGIASNLLSRTALNFLRVRKRLILVIRETPLGTIELQNALKVSKAGGIIMPASPAFYHSPQGVDDLINFVVGKILDLLKISNSLYKHWHTATANHIPCDQTS</sequence>
<feature type="binding site" evidence="5">
    <location>
        <begin position="106"/>
        <end position="109"/>
    </location>
    <ligand>
        <name>FMN</name>
        <dbReference type="ChEBI" id="CHEBI:58210"/>
    </ligand>
</feature>
<keyword evidence="1 5" id="KW-0637">Prenyltransferase</keyword>
<evidence type="ECO:0000259" key="6">
    <source>
        <dbReference type="Pfam" id="PF02441"/>
    </source>
</evidence>
<dbReference type="GO" id="GO:0106141">
    <property type="term" value="F:flavin prenyltransferase activity"/>
    <property type="evidence" value="ECO:0007669"/>
    <property type="project" value="UniProtKB-EC"/>
</dbReference>
<dbReference type="NCBIfam" id="NF004685">
    <property type="entry name" value="PRK06029.1"/>
    <property type="match status" value="1"/>
</dbReference>
<gene>
    <name evidence="5" type="primary">ubiX</name>
    <name evidence="7" type="ORF">D1869_01515</name>
</gene>
<reference evidence="7 8" key="1">
    <citation type="submission" date="2019-10" db="EMBL/GenBank/DDBJ databases">
        <title>Genome Sequences from Six Type Strain Members of the Archaeal Family Sulfolobaceae: Acidianus ambivalens, Acidianus infernus, Metallosphaera prunae, Stygiolobus azoricus, Sulfolobus metallicus, and Sulfurisphaera ohwakuensis.</title>
        <authorList>
            <person name="Counts J.A."/>
            <person name="Kelly R.M."/>
        </authorList>
    </citation>
    <scope>NUCLEOTIDE SEQUENCE [LARGE SCALE GENOMIC DNA]</scope>
    <source>
        <strain evidence="7 8">TA-1</strain>
    </source>
</reference>
<feature type="domain" description="Flavoprotein" evidence="6">
    <location>
        <begin position="19"/>
        <end position="192"/>
    </location>
</feature>
<dbReference type="InterPro" id="IPR036551">
    <property type="entry name" value="Flavin_trans-like"/>
</dbReference>
<feature type="binding site" evidence="5">
    <location>
        <position position="171"/>
    </location>
    <ligand>
        <name>dimethylallyl phosphate</name>
        <dbReference type="ChEBI" id="CHEBI:88052"/>
    </ligand>
</feature>
<evidence type="ECO:0000256" key="5">
    <source>
        <dbReference type="HAMAP-Rule" id="MF_01984"/>
    </source>
</evidence>
<keyword evidence="4 5" id="KW-0808">Transferase</keyword>
<feature type="binding site" evidence="5">
    <location>
        <position position="52"/>
    </location>
    <ligand>
        <name>FMN</name>
        <dbReference type="ChEBI" id="CHEBI:58210"/>
    </ligand>
</feature>
<dbReference type="Pfam" id="PF02441">
    <property type="entry name" value="Flavoprotein"/>
    <property type="match status" value="1"/>
</dbReference>
<keyword evidence="2 5" id="KW-0285">Flavoprotein</keyword>
<feature type="binding site" evidence="5">
    <location>
        <position position="141"/>
    </location>
    <ligand>
        <name>FMN</name>
        <dbReference type="ChEBI" id="CHEBI:58210"/>
    </ligand>
</feature>
<dbReference type="EMBL" id="CP045484">
    <property type="protein sequence ID" value="QGR16005.1"/>
    <property type="molecule type" value="Genomic_DNA"/>
</dbReference>
<dbReference type="InterPro" id="IPR003382">
    <property type="entry name" value="Flavoprotein"/>
</dbReference>
<feature type="binding site" evidence="5">
    <location>
        <position position="187"/>
    </location>
    <ligand>
        <name>dimethylallyl phosphate</name>
        <dbReference type="ChEBI" id="CHEBI:88052"/>
    </ligand>
</feature>
<dbReference type="EC" id="2.5.1.129" evidence="5"/>
<comment type="catalytic activity">
    <reaction evidence="5">
        <text>dimethylallyl phosphate + FMNH2 = prenylated FMNH2 + phosphate</text>
        <dbReference type="Rhea" id="RHEA:37743"/>
        <dbReference type="ChEBI" id="CHEBI:43474"/>
        <dbReference type="ChEBI" id="CHEBI:57618"/>
        <dbReference type="ChEBI" id="CHEBI:87467"/>
        <dbReference type="ChEBI" id="CHEBI:88052"/>
        <dbReference type="EC" id="2.5.1.129"/>
    </reaction>
</comment>
<comment type="function">
    <text evidence="5">Flavin prenyltransferase that catalyzes the synthesis of the prenylated FMN cofactor (prenyl-FMN) for 4-hydroxy-3-polyprenylbenzoic acid decarboxylase UbiD. The prenyltransferase is metal-independent and links a dimethylallyl moiety from dimethylallyl monophosphate (DMAP) to the flavin N5 and C6 atoms of FMN.</text>
</comment>
<protein>
    <recommendedName>
        <fullName evidence="5">Flavin prenyltransferase UbiX</fullName>
        <ecNumber evidence="5">2.5.1.129</ecNumber>
    </recommendedName>
</protein>
<evidence type="ECO:0000256" key="2">
    <source>
        <dbReference type="ARBA" id="ARBA00022630"/>
    </source>
</evidence>
<dbReference type="GO" id="GO:0016831">
    <property type="term" value="F:carboxy-lyase activity"/>
    <property type="evidence" value="ECO:0007669"/>
    <property type="project" value="TreeGrafter"/>
</dbReference>
<dbReference type="PANTHER" id="PTHR43374:SF1">
    <property type="entry name" value="FLAVIN PRENYLTRANSFERASE PAD1, MITOCHONDRIAL"/>
    <property type="match status" value="1"/>
</dbReference>
<feature type="binding site" evidence="5">
    <location>
        <begin position="26"/>
        <end position="28"/>
    </location>
    <ligand>
        <name>FMN</name>
        <dbReference type="ChEBI" id="CHEBI:58210"/>
    </ligand>
</feature>
<dbReference type="OrthoDB" id="9540at2157"/>
<dbReference type="AlphaFoldDB" id="A0A650CEB3"/>
<name>A0A650CEB3_SULOH</name>
<dbReference type="Gene3D" id="3.40.50.1950">
    <property type="entry name" value="Flavin prenyltransferase-like"/>
    <property type="match status" value="1"/>
</dbReference>
<dbReference type="InterPro" id="IPR004507">
    <property type="entry name" value="UbiX-like"/>
</dbReference>